<dbReference type="EMBL" id="KI913124">
    <property type="protein sequence ID" value="ETV81245.1"/>
    <property type="molecule type" value="Genomic_DNA"/>
</dbReference>
<reference evidence="2" key="1">
    <citation type="submission" date="2013-12" db="EMBL/GenBank/DDBJ databases">
        <title>The Genome Sequence of Aphanomyces astaci APO3.</title>
        <authorList>
            <consortium name="The Broad Institute Genomics Platform"/>
            <person name="Russ C."/>
            <person name="Tyler B."/>
            <person name="van West P."/>
            <person name="Dieguez-Uribeondo J."/>
            <person name="Young S.K."/>
            <person name="Zeng Q."/>
            <person name="Gargeya S."/>
            <person name="Fitzgerald M."/>
            <person name="Abouelleil A."/>
            <person name="Alvarado L."/>
            <person name="Chapman S.B."/>
            <person name="Gainer-Dewar J."/>
            <person name="Goldberg J."/>
            <person name="Griggs A."/>
            <person name="Gujja S."/>
            <person name="Hansen M."/>
            <person name="Howarth C."/>
            <person name="Imamovic A."/>
            <person name="Ireland A."/>
            <person name="Larimer J."/>
            <person name="McCowan C."/>
            <person name="Murphy C."/>
            <person name="Pearson M."/>
            <person name="Poon T.W."/>
            <person name="Priest M."/>
            <person name="Roberts A."/>
            <person name="Saif S."/>
            <person name="Shea T."/>
            <person name="Sykes S."/>
            <person name="Wortman J."/>
            <person name="Nusbaum C."/>
            <person name="Birren B."/>
        </authorList>
    </citation>
    <scope>NUCLEOTIDE SEQUENCE [LARGE SCALE GENOMIC DNA]</scope>
    <source>
        <strain evidence="2">APO3</strain>
    </source>
</reference>
<feature type="region of interest" description="Disordered" evidence="1">
    <location>
        <begin position="152"/>
        <end position="183"/>
    </location>
</feature>
<accession>W4GNG4</accession>
<gene>
    <name evidence="2" type="ORF">H257_05810</name>
</gene>
<proteinExistence type="predicted"/>
<protein>
    <submittedName>
        <fullName evidence="2">Uncharacterized protein</fullName>
    </submittedName>
</protein>
<organism evidence="2">
    <name type="scientific">Aphanomyces astaci</name>
    <name type="common">Crayfish plague agent</name>
    <dbReference type="NCBI Taxonomy" id="112090"/>
    <lineage>
        <taxon>Eukaryota</taxon>
        <taxon>Sar</taxon>
        <taxon>Stramenopiles</taxon>
        <taxon>Oomycota</taxon>
        <taxon>Saprolegniomycetes</taxon>
        <taxon>Saprolegniales</taxon>
        <taxon>Verrucalvaceae</taxon>
        <taxon>Aphanomyces</taxon>
    </lineage>
</organism>
<sequence length="192" mass="21606">MERPTTRRGVRRRPANDDEEIAREMPPNKKALVDLLENLCISMSSNNNSAAPVDGNRSYTAATFMSTNGPRQFVYPRRSQQSIYSEYMRKMNNTAPKPPRDPSLGAMVLYNTSPTLPSPLRRYMLPPFTIPEGSESDGDYDDSGMMMDVDMDSDDSTVQAPSQPRLAGNLTHGEWFLPEDDEDDAMDIMDML</sequence>
<dbReference type="AlphaFoldDB" id="W4GNG4"/>
<name>W4GNG4_APHAT</name>
<dbReference type="RefSeq" id="XP_009829103.1">
    <property type="nucleotide sequence ID" value="XM_009830801.1"/>
</dbReference>
<feature type="compositionally biased region" description="Basic residues" evidence="1">
    <location>
        <begin position="1"/>
        <end position="13"/>
    </location>
</feature>
<dbReference type="GeneID" id="20807806"/>
<dbReference type="OrthoDB" id="68769at2759"/>
<evidence type="ECO:0000313" key="2">
    <source>
        <dbReference type="EMBL" id="ETV81245.1"/>
    </source>
</evidence>
<dbReference type="VEuPathDB" id="FungiDB:H257_05810"/>
<feature type="region of interest" description="Disordered" evidence="1">
    <location>
        <begin position="1"/>
        <end position="26"/>
    </location>
</feature>
<evidence type="ECO:0000256" key="1">
    <source>
        <dbReference type="SAM" id="MobiDB-lite"/>
    </source>
</evidence>